<keyword evidence="2" id="KW-1185">Reference proteome</keyword>
<proteinExistence type="predicted"/>
<dbReference type="PATRIC" id="fig|331679.3.peg.1755"/>
<dbReference type="PROSITE" id="PS51273">
    <property type="entry name" value="GATASE_TYPE_1"/>
    <property type="match status" value="1"/>
</dbReference>
<dbReference type="SUPFAM" id="SSF52317">
    <property type="entry name" value="Class I glutamine amidotransferase-like"/>
    <property type="match status" value="1"/>
</dbReference>
<dbReference type="EMBL" id="JQBX01000008">
    <property type="protein sequence ID" value="KRN94075.1"/>
    <property type="molecule type" value="Genomic_DNA"/>
</dbReference>
<dbReference type="Gene3D" id="3.40.50.880">
    <property type="match status" value="1"/>
</dbReference>
<protein>
    <submittedName>
        <fullName evidence="1">Uncharacterized protein</fullName>
    </submittedName>
</protein>
<gene>
    <name evidence="1" type="ORF">IV81_GL001718</name>
</gene>
<dbReference type="STRING" id="331679.IV81_GL001718"/>
<evidence type="ECO:0000313" key="2">
    <source>
        <dbReference type="Proteomes" id="UP000051859"/>
    </source>
</evidence>
<dbReference type="GO" id="GO:0005829">
    <property type="term" value="C:cytosol"/>
    <property type="evidence" value="ECO:0007669"/>
    <property type="project" value="TreeGrafter"/>
</dbReference>
<dbReference type="InterPro" id="IPR044668">
    <property type="entry name" value="PuuD-like"/>
</dbReference>
<reference evidence="1 2" key="1">
    <citation type="journal article" date="2015" name="Genome Announc.">
        <title>Expanding the biotechnology potential of lactobacilli through comparative genomics of 213 strains and associated genera.</title>
        <authorList>
            <person name="Sun Z."/>
            <person name="Harris H.M."/>
            <person name="McCann A."/>
            <person name="Guo C."/>
            <person name="Argimon S."/>
            <person name="Zhang W."/>
            <person name="Yang X."/>
            <person name="Jeffery I.B."/>
            <person name="Cooney J.C."/>
            <person name="Kagawa T.F."/>
            <person name="Liu W."/>
            <person name="Song Y."/>
            <person name="Salvetti E."/>
            <person name="Wrobel A."/>
            <person name="Rasinkangas P."/>
            <person name="Parkhill J."/>
            <person name="Rea M.C."/>
            <person name="O'Sullivan O."/>
            <person name="Ritari J."/>
            <person name="Douillard F.P."/>
            <person name="Paul Ross R."/>
            <person name="Yang R."/>
            <person name="Briner A.E."/>
            <person name="Felis G.E."/>
            <person name="de Vos W.M."/>
            <person name="Barrangou R."/>
            <person name="Klaenhammer T.R."/>
            <person name="Caufield P.W."/>
            <person name="Cui Y."/>
            <person name="Zhang H."/>
            <person name="O'Toole P.W."/>
        </authorList>
    </citation>
    <scope>NUCLEOTIDE SEQUENCE [LARGE SCALE GENOMIC DNA]</scope>
    <source>
        <strain evidence="1 2">DSM 18001</strain>
    </source>
</reference>
<dbReference type="Pfam" id="PF07722">
    <property type="entry name" value="Peptidase_C26"/>
    <property type="match status" value="1"/>
</dbReference>
<sequence length="251" mass="27767">MSEALSMKKVRIGIVANRFLKKEPAFANEELTYTMQGNVAAVIESGALPILIPITDPGDATQYLSQVDGLILPGGQDVQPKLYGEPESDLLGVTSASRDSFELKVIEIAIQQKKPIFAICRGAQLVNVYFGGTLYQDESLIKGKVRIEHDQTRLAIKNEIPSHMIKIVDEELQSVLGNSTKVNSLHHQAIKKIGKGLTITAVAADGVVEAFKNDSQKITAYQWHPEMQQRSDARMLQLFKIFLQKNFTETS</sequence>
<dbReference type="InterPro" id="IPR029062">
    <property type="entry name" value="Class_I_gatase-like"/>
</dbReference>
<accession>A0A0R2KWX9</accession>
<dbReference type="GO" id="GO:0016811">
    <property type="term" value="F:hydrolase activity, acting on carbon-nitrogen (but not peptide) bonds, in linear amides"/>
    <property type="evidence" value="ECO:0007669"/>
    <property type="project" value="InterPro"/>
</dbReference>
<name>A0A0R2KWX9_9LACO</name>
<dbReference type="Proteomes" id="UP000051859">
    <property type="component" value="Unassembled WGS sequence"/>
</dbReference>
<dbReference type="CDD" id="cd01745">
    <property type="entry name" value="GATase1_2"/>
    <property type="match status" value="1"/>
</dbReference>
<dbReference type="InterPro" id="IPR011697">
    <property type="entry name" value="Peptidase_C26"/>
</dbReference>
<dbReference type="PANTHER" id="PTHR43235:SF1">
    <property type="entry name" value="GLUTAMINE AMIDOTRANSFERASE PB2B2.05-RELATED"/>
    <property type="match status" value="1"/>
</dbReference>
<evidence type="ECO:0000313" key="1">
    <source>
        <dbReference type="EMBL" id="KRN94075.1"/>
    </source>
</evidence>
<dbReference type="AlphaFoldDB" id="A0A0R2KWX9"/>
<dbReference type="PANTHER" id="PTHR43235">
    <property type="entry name" value="GLUTAMINE AMIDOTRANSFERASE PB2B2.05-RELATED"/>
    <property type="match status" value="1"/>
</dbReference>
<comment type="caution">
    <text evidence="1">The sequence shown here is derived from an EMBL/GenBank/DDBJ whole genome shotgun (WGS) entry which is preliminary data.</text>
</comment>
<organism evidence="1 2">
    <name type="scientific">Pediococcus stilesii</name>
    <dbReference type="NCBI Taxonomy" id="331679"/>
    <lineage>
        <taxon>Bacteria</taxon>
        <taxon>Bacillati</taxon>
        <taxon>Bacillota</taxon>
        <taxon>Bacilli</taxon>
        <taxon>Lactobacillales</taxon>
        <taxon>Lactobacillaceae</taxon>
        <taxon>Pediococcus</taxon>
    </lineage>
</organism>